<feature type="compositionally biased region" description="Low complexity" evidence="1">
    <location>
        <begin position="176"/>
        <end position="187"/>
    </location>
</feature>
<comment type="caution">
    <text evidence="3">The sequence shown here is derived from an EMBL/GenBank/DDBJ whole genome shotgun (WGS) entry which is preliminary data.</text>
</comment>
<feature type="compositionally biased region" description="Acidic residues" evidence="1">
    <location>
        <begin position="164"/>
        <end position="174"/>
    </location>
</feature>
<dbReference type="Gene3D" id="3.10.290.30">
    <property type="entry name" value="MM3350-like"/>
    <property type="match status" value="1"/>
</dbReference>
<feature type="domain" description="Plasmid pRiA4b Orf3-like" evidence="2">
    <location>
        <begin position="4"/>
        <end position="135"/>
    </location>
</feature>
<evidence type="ECO:0000256" key="1">
    <source>
        <dbReference type="SAM" id="MobiDB-lite"/>
    </source>
</evidence>
<dbReference type="RefSeq" id="WP_117390951.1">
    <property type="nucleotide sequence ID" value="NZ_QWDC01000001.1"/>
</dbReference>
<reference evidence="3 4" key="1">
    <citation type="submission" date="2018-08" db="EMBL/GenBank/DDBJ databases">
        <title>Mucilaginibacter sp. MYSH2.</title>
        <authorList>
            <person name="Seo T."/>
        </authorList>
    </citation>
    <scope>NUCLEOTIDE SEQUENCE [LARGE SCALE GENOMIC DNA]</scope>
    <source>
        <strain evidence="3 4">MYSH2</strain>
    </source>
</reference>
<evidence type="ECO:0000259" key="2">
    <source>
        <dbReference type="Pfam" id="PF07929"/>
    </source>
</evidence>
<sequence>MALYRFRITFEDYDDVSRDIDIKSNQTFEDLHNAIHQSTGYKSEYPSSFYVSNDQWMKGDEITFMPNQKRKDRNIPLMEKAKLSSYIDDPHQKFYYTFNFDRPFDFHVELMKIILDENPATTYPAVVRTVGEAPKQFGNVFNPTVISSADEDFDFLNEMQFNPEDAEDFSEVTDTDSVSAPARSSSVSDDDDHDHDDESEDEDEFGFGDDDNYDDDDRRGSRNDDY</sequence>
<dbReference type="Proteomes" id="UP000264217">
    <property type="component" value="Unassembled WGS sequence"/>
</dbReference>
<feature type="compositionally biased region" description="Acidic residues" evidence="1">
    <location>
        <begin position="188"/>
        <end position="215"/>
    </location>
</feature>
<organism evidence="3 4">
    <name type="scientific">Mucilaginibacter conchicola</name>
    <dbReference type="NCBI Taxonomy" id="2303333"/>
    <lineage>
        <taxon>Bacteria</taxon>
        <taxon>Pseudomonadati</taxon>
        <taxon>Bacteroidota</taxon>
        <taxon>Sphingobacteriia</taxon>
        <taxon>Sphingobacteriales</taxon>
        <taxon>Sphingobacteriaceae</taxon>
        <taxon>Mucilaginibacter</taxon>
    </lineage>
</organism>
<keyword evidence="4" id="KW-1185">Reference proteome</keyword>
<evidence type="ECO:0000313" key="3">
    <source>
        <dbReference type="EMBL" id="RFZ95387.1"/>
    </source>
</evidence>
<dbReference type="Pfam" id="PF07929">
    <property type="entry name" value="PRiA4_ORF3"/>
    <property type="match status" value="1"/>
</dbReference>
<protein>
    <recommendedName>
        <fullName evidence="2">Plasmid pRiA4b Orf3-like domain-containing protein</fullName>
    </recommendedName>
</protein>
<feature type="compositionally biased region" description="Basic and acidic residues" evidence="1">
    <location>
        <begin position="216"/>
        <end position="226"/>
    </location>
</feature>
<name>A0A372P0Y4_9SPHI</name>
<gene>
    <name evidence="3" type="ORF">D0C36_07620</name>
</gene>
<dbReference type="EMBL" id="QWDC01000001">
    <property type="protein sequence ID" value="RFZ95387.1"/>
    <property type="molecule type" value="Genomic_DNA"/>
</dbReference>
<dbReference type="AlphaFoldDB" id="A0A372P0Y4"/>
<dbReference type="InterPro" id="IPR024047">
    <property type="entry name" value="MM3350-like_sf"/>
</dbReference>
<accession>A0A372P0Y4</accession>
<proteinExistence type="predicted"/>
<feature type="region of interest" description="Disordered" evidence="1">
    <location>
        <begin position="164"/>
        <end position="226"/>
    </location>
</feature>
<dbReference type="OrthoDB" id="666725at2"/>
<dbReference type="SUPFAM" id="SSF159941">
    <property type="entry name" value="MM3350-like"/>
    <property type="match status" value="1"/>
</dbReference>
<evidence type="ECO:0000313" key="4">
    <source>
        <dbReference type="Proteomes" id="UP000264217"/>
    </source>
</evidence>
<dbReference type="InterPro" id="IPR012912">
    <property type="entry name" value="Plasmid_pRiA4b_Orf3-like"/>
</dbReference>